<evidence type="ECO:0000313" key="8">
    <source>
        <dbReference type="Proteomes" id="UP000507470"/>
    </source>
</evidence>
<organism evidence="7 8">
    <name type="scientific">Mytilus coruscus</name>
    <name type="common">Sea mussel</name>
    <dbReference type="NCBI Taxonomy" id="42192"/>
    <lineage>
        <taxon>Eukaryota</taxon>
        <taxon>Metazoa</taxon>
        <taxon>Spiralia</taxon>
        <taxon>Lophotrochozoa</taxon>
        <taxon>Mollusca</taxon>
        <taxon>Bivalvia</taxon>
        <taxon>Autobranchia</taxon>
        <taxon>Pteriomorphia</taxon>
        <taxon>Mytilida</taxon>
        <taxon>Mytiloidea</taxon>
        <taxon>Mytilidae</taxon>
        <taxon>Mytilinae</taxon>
        <taxon>Mytilus</taxon>
    </lineage>
</organism>
<dbReference type="EMBL" id="CACVKT020006198">
    <property type="protein sequence ID" value="CAC5400388.1"/>
    <property type="molecule type" value="Genomic_DNA"/>
</dbReference>
<evidence type="ECO:0000256" key="2">
    <source>
        <dbReference type="ARBA" id="ARBA00022692"/>
    </source>
</evidence>
<feature type="transmembrane region" description="Helical" evidence="5">
    <location>
        <begin position="236"/>
        <end position="261"/>
    </location>
</feature>
<feature type="domain" description="G-protein coupled receptors family 1 profile" evidence="6">
    <location>
        <begin position="31"/>
        <end position="253"/>
    </location>
</feature>
<feature type="transmembrane region" description="Helical" evidence="5">
    <location>
        <begin position="14"/>
        <end position="38"/>
    </location>
</feature>
<comment type="subcellular location">
    <subcellularLocation>
        <location evidence="1">Membrane</location>
    </subcellularLocation>
</comment>
<dbReference type="GO" id="GO:0008528">
    <property type="term" value="F:G protein-coupled peptide receptor activity"/>
    <property type="evidence" value="ECO:0007669"/>
    <property type="project" value="TreeGrafter"/>
</dbReference>
<evidence type="ECO:0000256" key="5">
    <source>
        <dbReference type="SAM" id="Phobius"/>
    </source>
</evidence>
<evidence type="ECO:0000313" key="7">
    <source>
        <dbReference type="EMBL" id="CAC5400388.1"/>
    </source>
</evidence>
<name>A0A6J8CV43_MYTCO</name>
<dbReference type="Pfam" id="PF00001">
    <property type="entry name" value="7tm_1"/>
    <property type="match status" value="1"/>
</dbReference>
<gene>
    <name evidence="7" type="ORF">MCOR_34569</name>
</gene>
<evidence type="ECO:0000256" key="1">
    <source>
        <dbReference type="ARBA" id="ARBA00004370"/>
    </source>
</evidence>
<evidence type="ECO:0000256" key="4">
    <source>
        <dbReference type="ARBA" id="ARBA00023136"/>
    </source>
</evidence>
<feature type="transmembrane region" description="Helical" evidence="5">
    <location>
        <begin position="190"/>
        <end position="215"/>
    </location>
</feature>
<feature type="transmembrane region" description="Helical" evidence="5">
    <location>
        <begin position="50"/>
        <end position="69"/>
    </location>
</feature>
<dbReference type="PANTHER" id="PTHR46273">
    <property type="entry name" value="MYOSUPPRESSIN RECEPTOR 1, ISOFORM B-RELATED"/>
    <property type="match status" value="1"/>
</dbReference>
<feature type="transmembrane region" description="Helical" evidence="5">
    <location>
        <begin position="313"/>
        <end position="336"/>
    </location>
</feature>
<dbReference type="PANTHER" id="PTHR46273:SF4">
    <property type="entry name" value="AT19640P"/>
    <property type="match status" value="1"/>
</dbReference>
<evidence type="ECO:0000259" key="6">
    <source>
        <dbReference type="PROSITE" id="PS50262"/>
    </source>
</evidence>
<keyword evidence="4 5" id="KW-0472">Membrane</keyword>
<proteinExistence type="predicted"/>
<dbReference type="Proteomes" id="UP000507470">
    <property type="component" value="Unassembled WGS sequence"/>
</dbReference>
<dbReference type="SUPFAM" id="SSF81321">
    <property type="entry name" value="Family A G protein-coupled receptor-like"/>
    <property type="match status" value="1"/>
</dbReference>
<dbReference type="Gene3D" id="1.20.1070.10">
    <property type="entry name" value="Rhodopsin 7-helix transmembrane proteins"/>
    <property type="match status" value="1"/>
</dbReference>
<sequence length="367" mass="42594">MENYNFLVDGDRHLLFMLTSGSVISYVSMLLNIVVFIILCRKALLSPATILMQGLAVADVLTAFSTYGFEPLFLPRYDCDRDNNTTLTYCHLQLPYCAMAIHLSILSATFHTASYLITTCLGIQKVIALLFPFWTKCYLTNTKSAMCCAFCFLLSITTGFPRHFVLGFGDDSECFVYPKYNDILEYASCYYLMIQTVLLTCCCFLMLMSTIYVTYKLFTNKFRGRMTERKRQERNSIIMIAIVLLVFISTEVPKVFCYFWWCRTYHRGEFIDDEVAFCVRLLFKYEDAMAWILTITTDAISGSWGYRLTTFTFLMKGIQLFMLVGCLSNFIIYIVMSSKMRNEIKSMLNKPTNCNHQTNQRKRYEIQ</sequence>
<accession>A0A6J8CV43</accession>
<feature type="transmembrane region" description="Helical" evidence="5">
    <location>
        <begin position="146"/>
        <end position="165"/>
    </location>
</feature>
<dbReference type="InterPro" id="IPR053219">
    <property type="entry name" value="GPCR_Dmsr-1"/>
</dbReference>
<dbReference type="InterPro" id="IPR017452">
    <property type="entry name" value="GPCR_Rhodpsn_7TM"/>
</dbReference>
<dbReference type="AlphaFoldDB" id="A0A6J8CV43"/>
<evidence type="ECO:0000256" key="3">
    <source>
        <dbReference type="ARBA" id="ARBA00022989"/>
    </source>
</evidence>
<keyword evidence="3 5" id="KW-1133">Transmembrane helix</keyword>
<keyword evidence="8" id="KW-1185">Reference proteome</keyword>
<dbReference type="GO" id="GO:0005886">
    <property type="term" value="C:plasma membrane"/>
    <property type="evidence" value="ECO:0007669"/>
    <property type="project" value="TreeGrafter"/>
</dbReference>
<protein>
    <recommendedName>
        <fullName evidence="6">G-protein coupled receptors family 1 profile domain-containing protein</fullName>
    </recommendedName>
</protein>
<reference evidence="7 8" key="1">
    <citation type="submission" date="2020-06" db="EMBL/GenBank/DDBJ databases">
        <authorList>
            <person name="Li R."/>
            <person name="Bekaert M."/>
        </authorList>
    </citation>
    <scope>NUCLEOTIDE SEQUENCE [LARGE SCALE GENOMIC DNA]</scope>
    <source>
        <strain evidence="8">wild</strain>
    </source>
</reference>
<dbReference type="InterPro" id="IPR000276">
    <property type="entry name" value="GPCR_Rhodpsn"/>
</dbReference>
<feature type="transmembrane region" description="Helical" evidence="5">
    <location>
        <begin position="113"/>
        <end position="134"/>
    </location>
</feature>
<dbReference type="PROSITE" id="PS50262">
    <property type="entry name" value="G_PROTEIN_RECEP_F1_2"/>
    <property type="match status" value="1"/>
</dbReference>
<keyword evidence="2 5" id="KW-0812">Transmembrane</keyword>